<dbReference type="EMBL" id="JANAVB010008794">
    <property type="protein sequence ID" value="KAJ6841338.1"/>
    <property type="molecule type" value="Genomic_DNA"/>
</dbReference>
<accession>A0AAX6HKR9</accession>
<evidence type="ECO:0000313" key="4">
    <source>
        <dbReference type="Proteomes" id="UP001140949"/>
    </source>
</evidence>
<evidence type="ECO:0000313" key="2">
    <source>
        <dbReference type="EMBL" id="KAJ6840615.1"/>
    </source>
</evidence>
<name>A0AAX6HKR9_IRIPA</name>
<dbReference type="Proteomes" id="UP001140949">
    <property type="component" value="Unassembled WGS sequence"/>
</dbReference>
<gene>
    <name evidence="3" type="ORF">M6B38_306945</name>
    <name evidence="2" type="ORF">M6B38_309215</name>
</gene>
<organism evidence="3 4">
    <name type="scientific">Iris pallida</name>
    <name type="common">Sweet iris</name>
    <dbReference type="NCBI Taxonomy" id="29817"/>
    <lineage>
        <taxon>Eukaryota</taxon>
        <taxon>Viridiplantae</taxon>
        <taxon>Streptophyta</taxon>
        <taxon>Embryophyta</taxon>
        <taxon>Tracheophyta</taxon>
        <taxon>Spermatophyta</taxon>
        <taxon>Magnoliopsida</taxon>
        <taxon>Liliopsida</taxon>
        <taxon>Asparagales</taxon>
        <taxon>Iridaceae</taxon>
        <taxon>Iridoideae</taxon>
        <taxon>Irideae</taxon>
        <taxon>Iris</taxon>
    </lineage>
</organism>
<proteinExistence type="predicted"/>
<feature type="region of interest" description="Disordered" evidence="1">
    <location>
        <begin position="1"/>
        <end position="55"/>
    </location>
</feature>
<keyword evidence="4" id="KW-1185">Reference proteome</keyword>
<evidence type="ECO:0000256" key="1">
    <source>
        <dbReference type="SAM" id="MobiDB-lite"/>
    </source>
</evidence>
<evidence type="ECO:0000313" key="3">
    <source>
        <dbReference type="EMBL" id="KAJ6841338.1"/>
    </source>
</evidence>
<comment type="caution">
    <text evidence="3">The sequence shown here is derived from an EMBL/GenBank/DDBJ whole genome shotgun (WGS) entry which is preliminary data.</text>
</comment>
<protein>
    <submittedName>
        <fullName evidence="3">Uncharacterized protein</fullName>
    </submittedName>
</protein>
<reference evidence="3" key="2">
    <citation type="submission" date="2023-04" db="EMBL/GenBank/DDBJ databases">
        <authorList>
            <person name="Bruccoleri R.E."/>
            <person name="Oakeley E.J."/>
            <person name="Faust A.-M."/>
            <person name="Dessus-Babus S."/>
            <person name="Altorfer M."/>
            <person name="Burckhardt D."/>
            <person name="Oertli M."/>
            <person name="Naumann U."/>
            <person name="Petersen F."/>
            <person name="Wong J."/>
        </authorList>
    </citation>
    <scope>NUCLEOTIDE SEQUENCE</scope>
    <source>
        <strain evidence="3">GSM-AAB239-AS_SAM_17_03QT</strain>
        <tissue evidence="3">Leaf</tissue>
    </source>
</reference>
<dbReference type="AlphaFoldDB" id="A0AAX6HKR9"/>
<feature type="compositionally biased region" description="Low complexity" evidence="1">
    <location>
        <begin position="1"/>
        <end position="28"/>
    </location>
</feature>
<reference evidence="3" key="1">
    <citation type="journal article" date="2023" name="GigaByte">
        <title>Genome assembly of the bearded iris, Iris pallida Lam.</title>
        <authorList>
            <person name="Bruccoleri R.E."/>
            <person name="Oakeley E.J."/>
            <person name="Faust A.M.E."/>
            <person name="Altorfer M."/>
            <person name="Dessus-Babus S."/>
            <person name="Burckhardt D."/>
            <person name="Oertli M."/>
            <person name="Naumann U."/>
            <person name="Petersen F."/>
            <person name="Wong J."/>
        </authorList>
    </citation>
    <scope>NUCLEOTIDE SEQUENCE</scope>
    <source>
        <strain evidence="3">GSM-AAB239-AS_SAM_17_03QT</strain>
    </source>
</reference>
<dbReference type="EMBL" id="JANAVB010009211">
    <property type="protein sequence ID" value="KAJ6840615.1"/>
    <property type="molecule type" value="Genomic_DNA"/>
</dbReference>
<sequence length="81" mass="8458">MGRAARCPARARPARRLISPARPATKPGPAQPPCPSGPGRASPSEPKPGPARTGKKFFFFLMVNVRPGRPGPVGPNRPGPV</sequence>